<feature type="compositionally biased region" description="Polar residues" evidence="1">
    <location>
        <begin position="357"/>
        <end position="373"/>
    </location>
</feature>
<dbReference type="AlphaFoldDB" id="A0A0G2IZQ5"/>
<gene>
    <name evidence="2" type="ORF">EMCG_00538</name>
</gene>
<dbReference type="OrthoDB" id="3539444at2759"/>
<feature type="region of interest" description="Disordered" evidence="1">
    <location>
        <begin position="357"/>
        <end position="406"/>
    </location>
</feature>
<dbReference type="Proteomes" id="UP000034164">
    <property type="component" value="Unassembled WGS sequence"/>
</dbReference>
<dbReference type="EMBL" id="LCZI01001258">
    <property type="protein sequence ID" value="KKZ61664.1"/>
    <property type="molecule type" value="Genomic_DNA"/>
</dbReference>
<reference evidence="3" key="1">
    <citation type="journal article" date="2015" name="PLoS Genet.">
        <title>The dynamic genome and transcriptome of the human fungal pathogen Blastomyces and close relative Emmonsia.</title>
        <authorList>
            <person name="Munoz J.F."/>
            <person name="Gauthier G.M."/>
            <person name="Desjardins C.A."/>
            <person name="Gallo J.E."/>
            <person name="Holder J."/>
            <person name="Sullivan T.D."/>
            <person name="Marty A.J."/>
            <person name="Carmen J.C."/>
            <person name="Chen Z."/>
            <person name="Ding L."/>
            <person name="Gujja S."/>
            <person name="Magrini V."/>
            <person name="Misas E."/>
            <person name="Mitreva M."/>
            <person name="Priest M."/>
            <person name="Saif S."/>
            <person name="Whiston E.A."/>
            <person name="Young S."/>
            <person name="Zeng Q."/>
            <person name="Goldman W.E."/>
            <person name="Mardis E.R."/>
            <person name="Taylor J.W."/>
            <person name="McEwen J.G."/>
            <person name="Clay O.K."/>
            <person name="Klein B.S."/>
            <person name="Cuomo C.A."/>
        </authorList>
    </citation>
    <scope>NUCLEOTIDE SEQUENCE [LARGE SCALE GENOMIC DNA]</scope>
    <source>
        <strain evidence="3">UAMH 3008</strain>
    </source>
</reference>
<evidence type="ECO:0000256" key="1">
    <source>
        <dbReference type="SAM" id="MobiDB-lite"/>
    </source>
</evidence>
<dbReference type="VEuPathDB" id="FungiDB:EMCG_00538"/>
<accession>A0A0G2IZQ5</accession>
<evidence type="ECO:0000313" key="2">
    <source>
        <dbReference type="EMBL" id="KKZ61664.1"/>
    </source>
</evidence>
<sequence length="435" mass="49228">MGFEAVIQASKELAEHLALADSQSGQRGIEDIVFENEAFMECLKTFWGNLPARIRSKVTASQHRGFSAVSKSSEKITLSAVVEPYYNTWKIDASTFLKQDTNLHSCFRLRPVIILYSLISKLRERREVDEIRWRFLVLTLYRFQEVLKSSNYRYVCGIFVNIIIESGLIGDDETNIRQNVNEWVNAGKRYDTLVKELGDGCLIVLPKDITAHEWEKKIPLTGPTHDYAIKSLKERGILEEAARIDADFVATAIFQHVWALLDFLPIDRVQETSHQHRDTLLLALADATQLHVLADAAILHQQFQNRPIDNLVSPLPGRAPPIAGYVSNNEHTEEFDSPSLEQEALNVSFFPSNSRTMQGAGSTQVDMNGNMQRQPRRGRAGREKEAARQNIPTADDTFDPASFGQNPNFRIPTADETFDTADFGQRAVMQYYIPP</sequence>
<evidence type="ECO:0000313" key="3">
    <source>
        <dbReference type="Proteomes" id="UP000034164"/>
    </source>
</evidence>
<protein>
    <submittedName>
        <fullName evidence="2">Uncharacterized protein</fullName>
    </submittedName>
</protein>
<proteinExistence type="predicted"/>
<comment type="caution">
    <text evidence="2">The sequence shown here is derived from an EMBL/GenBank/DDBJ whole genome shotgun (WGS) entry which is preliminary data.</text>
</comment>
<name>A0A0G2IZQ5_9EURO</name>
<organism evidence="2 3">
    <name type="scientific">[Emmonsia] crescens</name>
    <dbReference type="NCBI Taxonomy" id="73230"/>
    <lineage>
        <taxon>Eukaryota</taxon>
        <taxon>Fungi</taxon>
        <taxon>Dikarya</taxon>
        <taxon>Ascomycota</taxon>
        <taxon>Pezizomycotina</taxon>
        <taxon>Eurotiomycetes</taxon>
        <taxon>Eurotiomycetidae</taxon>
        <taxon>Onygenales</taxon>
        <taxon>Ajellomycetaceae</taxon>
        <taxon>Emergomyces</taxon>
    </lineage>
</organism>